<evidence type="ECO:0000313" key="1">
    <source>
        <dbReference type="EMBL" id="AXF57325.1"/>
    </source>
</evidence>
<dbReference type="KEGG" id="rue:DT065_15835"/>
<protein>
    <submittedName>
        <fullName evidence="1">Uncharacterized protein</fullName>
    </submittedName>
</protein>
<dbReference type="Proteomes" id="UP000252100">
    <property type="component" value="Chromosome"/>
</dbReference>
<proteinExistence type="predicted"/>
<accession>A0A345C294</accession>
<sequence length="395" mass="44358">MFFGNNQERNATFGITGLSTGDFLFNYIQIDPNVVEGIDFARSEELDSIFAFSQFAQTIDLNATGDISQMQGYVAEKLLAMELTAKGHEVQFPEASNEPGWDLLVDGEKFQVKNLSEPAGVYEHLNTYPDIPVYVNADLADTLAGHPNVYIADNIHHEEVVSMTEHNLYLGQELTNFNVPLFSALVSTAVNVHHYFKNDSDVQHTVMNIATDTASRSAGAYVGQYVGSTAGAMLFGPAGVVVLSAAGAFVGVAQGGKLSGWVKKGWANREYSRFRKDLTKWIDIAIDEIDPKIQRRHQQWIETEEKLLNNHAPTEMVNTFQEKHDDNCRHLENKKRELIQLKNEVDTMPYDEAYQATLSKITQAAIHPSKYQTQIKATHQSLKELLEKLKKMRMR</sequence>
<keyword evidence="2" id="KW-1185">Reference proteome</keyword>
<gene>
    <name evidence="1" type="ORF">DT065_15835</name>
</gene>
<name>A0A345C294_9BACI</name>
<dbReference type="EMBL" id="CP031092">
    <property type="protein sequence ID" value="AXF57325.1"/>
    <property type="molecule type" value="Genomic_DNA"/>
</dbReference>
<evidence type="ECO:0000313" key="2">
    <source>
        <dbReference type="Proteomes" id="UP000252100"/>
    </source>
</evidence>
<dbReference type="AlphaFoldDB" id="A0A345C294"/>
<organism evidence="1 2">
    <name type="scientific">Salicibibacter kimchii</name>
    <dbReference type="NCBI Taxonomy" id="2099786"/>
    <lineage>
        <taxon>Bacteria</taxon>
        <taxon>Bacillati</taxon>
        <taxon>Bacillota</taxon>
        <taxon>Bacilli</taxon>
        <taxon>Bacillales</taxon>
        <taxon>Bacillaceae</taxon>
        <taxon>Salicibibacter</taxon>
    </lineage>
</organism>
<reference evidence="1 2" key="1">
    <citation type="journal article" date="2018" name="J. Microbiol.">
        <title>Salicibibacter kimchii gen. nov., sp. nov., a moderately halophilic and alkalitolerant bacterium in the family Bacillaceae, isolated from kimchi.</title>
        <authorList>
            <person name="Jang J.Y."/>
            <person name="Oh Y.J."/>
            <person name="Lim S.K."/>
            <person name="Park H.K."/>
            <person name="Lee C."/>
            <person name="Kim J.Y."/>
            <person name="Lee M.A."/>
            <person name="Choi H.J."/>
        </authorList>
    </citation>
    <scope>NUCLEOTIDE SEQUENCE [LARGE SCALE GENOMIC DNA]</scope>
    <source>
        <strain evidence="1 2">NKC1-1</strain>
    </source>
</reference>